<dbReference type="GO" id="GO:0042073">
    <property type="term" value="P:intraciliary transport"/>
    <property type="evidence" value="ECO:0007669"/>
    <property type="project" value="InterPro"/>
</dbReference>
<feature type="compositionally biased region" description="Polar residues" evidence="7">
    <location>
        <begin position="59"/>
        <end position="89"/>
    </location>
</feature>
<dbReference type="EMBL" id="MPUH01001164">
    <property type="protein sequence ID" value="OMJ69740.1"/>
    <property type="molecule type" value="Genomic_DNA"/>
</dbReference>
<dbReference type="GO" id="GO:0005815">
    <property type="term" value="C:microtubule organizing center"/>
    <property type="evidence" value="ECO:0007669"/>
    <property type="project" value="TreeGrafter"/>
</dbReference>
<feature type="compositionally biased region" description="Acidic residues" evidence="7">
    <location>
        <begin position="10"/>
        <end position="19"/>
    </location>
</feature>
<organism evidence="8 9">
    <name type="scientific">Stentor coeruleus</name>
    <dbReference type="NCBI Taxonomy" id="5963"/>
    <lineage>
        <taxon>Eukaryota</taxon>
        <taxon>Sar</taxon>
        <taxon>Alveolata</taxon>
        <taxon>Ciliophora</taxon>
        <taxon>Postciliodesmatophora</taxon>
        <taxon>Heterotrichea</taxon>
        <taxon>Heterotrichida</taxon>
        <taxon>Stentoridae</taxon>
        <taxon>Stentor</taxon>
    </lineage>
</organism>
<dbReference type="AlphaFoldDB" id="A0A1R2AZD6"/>
<accession>A0A1R2AZD6</accession>
<keyword evidence="3" id="KW-0963">Cytoplasm</keyword>
<keyword evidence="5" id="KW-0206">Cytoskeleton</keyword>
<dbReference type="GO" id="GO:0030992">
    <property type="term" value="C:intraciliary transport particle B"/>
    <property type="evidence" value="ECO:0007669"/>
    <property type="project" value="TreeGrafter"/>
</dbReference>
<keyword evidence="4" id="KW-0969">Cilium</keyword>
<feature type="compositionally biased region" description="Basic and acidic residues" evidence="7">
    <location>
        <begin position="20"/>
        <end position="35"/>
    </location>
</feature>
<gene>
    <name evidence="8" type="ORF">SteCoe_32466</name>
</gene>
<comment type="subcellular location">
    <subcellularLocation>
        <location evidence="1">Cytoplasm</location>
        <location evidence="1">Cytoskeleton</location>
        <location evidence="1">Cilium basal body</location>
    </subcellularLocation>
</comment>
<name>A0A1R2AZD6_9CILI</name>
<evidence type="ECO:0000256" key="4">
    <source>
        <dbReference type="ARBA" id="ARBA00023069"/>
    </source>
</evidence>
<evidence type="ECO:0000313" key="8">
    <source>
        <dbReference type="EMBL" id="OMJ69740.1"/>
    </source>
</evidence>
<dbReference type="OrthoDB" id="2119217at2759"/>
<dbReference type="PANTHER" id="PTHR13376">
    <property type="entry name" value="INTRAFLAGELLAR TRANSPORT PROTEIN 46 HOMOLOG"/>
    <property type="match status" value="1"/>
</dbReference>
<dbReference type="PANTHER" id="PTHR13376:SF0">
    <property type="entry name" value="INTRAFLAGELLAR TRANSPORT PROTEIN 46 HOMOLOG"/>
    <property type="match status" value="1"/>
</dbReference>
<comment type="similarity">
    <text evidence="2">Belongs to the IFT46 family.</text>
</comment>
<evidence type="ECO:0000256" key="2">
    <source>
        <dbReference type="ARBA" id="ARBA00007700"/>
    </source>
</evidence>
<evidence type="ECO:0000256" key="5">
    <source>
        <dbReference type="ARBA" id="ARBA00023212"/>
    </source>
</evidence>
<feature type="region of interest" description="Disordered" evidence="7">
    <location>
        <begin position="1"/>
        <end position="100"/>
    </location>
</feature>
<evidence type="ECO:0000256" key="1">
    <source>
        <dbReference type="ARBA" id="ARBA00004120"/>
    </source>
</evidence>
<reference evidence="8 9" key="1">
    <citation type="submission" date="2016-11" db="EMBL/GenBank/DDBJ databases">
        <title>The macronuclear genome of Stentor coeruleus: a giant cell with tiny introns.</title>
        <authorList>
            <person name="Slabodnick M."/>
            <person name="Ruby J.G."/>
            <person name="Reiff S.B."/>
            <person name="Swart E.C."/>
            <person name="Gosai S."/>
            <person name="Prabakaran S."/>
            <person name="Witkowska E."/>
            <person name="Larue G.E."/>
            <person name="Fisher S."/>
            <person name="Freeman R.M."/>
            <person name="Gunawardena J."/>
            <person name="Chu W."/>
            <person name="Stover N.A."/>
            <person name="Gregory B.D."/>
            <person name="Nowacki M."/>
            <person name="Derisi J."/>
            <person name="Roy S.W."/>
            <person name="Marshall W.F."/>
            <person name="Sood P."/>
        </authorList>
    </citation>
    <scope>NUCLEOTIDE SEQUENCE [LARGE SCALE GENOMIC DNA]</scope>
    <source>
        <strain evidence="8">WM001</strain>
    </source>
</reference>
<dbReference type="Pfam" id="PF12317">
    <property type="entry name" value="IFT46_B_C"/>
    <property type="match status" value="1"/>
</dbReference>
<feature type="compositionally biased region" description="Acidic residues" evidence="7">
    <location>
        <begin position="36"/>
        <end position="54"/>
    </location>
</feature>
<dbReference type="InterPro" id="IPR022088">
    <property type="entry name" value="Intraflagellar_transp_cmplxB"/>
</dbReference>
<dbReference type="GO" id="GO:0031514">
    <property type="term" value="C:motile cilium"/>
    <property type="evidence" value="ECO:0007669"/>
    <property type="project" value="TreeGrafter"/>
</dbReference>
<evidence type="ECO:0000256" key="6">
    <source>
        <dbReference type="ARBA" id="ARBA00023273"/>
    </source>
</evidence>
<evidence type="ECO:0000256" key="3">
    <source>
        <dbReference type="ARBA" id="ARBA00022490"/>
    </source>
</evidence>
<comment type="caution">
    <text evidence="8">The sequence shown here is derived from an EMBL/GenBank/DDBJ whole genome shotgun (WGS) entry which is preliminary data.</text>
</comment>
<sequence>MESDSSSLQESEDYDENDGPEMKKVEDVKDMHYDEAFEINDSDENEIPSGDEQEGAGVGNSSSHESDYASPQKNKAINPNFKGQTASNKTQEEGEEAANSAQNIKNAYNPADYANLQVSQEIKELFQYIQRYKPHQIDLETKVRPFVPDYIAAVGEVDAFLKVSRPDASEEILGILVLDEPKLNQSDPAMLEIKLMSIIKRPGNEQTAVRYIENADKNPKQITRWISTINDAHRSKPPSTVTYSKSMPDSETLMDVWHPDIESILQIIDLPGPDLDISLDGYIKIVCAILGIPIHNLSNNKSYIEGLHVLFSLYSYFKVNQHFKKDFADYQQPMTYE</sequence>
<protein>
    <recommendedName>
        <fullName evidence="10">Intraflagellar transport protein 46 homolog</fullName>
    </recommendedName>
</protein>
<evidence type="ECO:0008006" key="10">
    <source>
        <dbReference type="Google" id="ProtNLM"/>
    </source>
</evidence>
<keyword evidence="6" id="KW-0966">Cell projection</keyword>
<evidence type="ECO:0000256" key="7">
    <source>
        <dbReference type="SAM" id="MobiDB-lite"/>
    </source>
</evidence>
<evidence type="ECO:0000313" key="9">
    <source>
        <dbReference type="Proteomes" id="UP000187209"/>
    </source>
</evidence>
<dbReference type="Proteomes" id="UP000187209">
    <property type="component" value="Unassembled WGS sequence"/>
</dbReference>
<dbReference type="GO" id="GO:0060271">
    <property type="term" value="P:cilium assembly"/>
    <property type="evidence" value="ECO:0007669"/>
    <property type="project" value="TreeGrafter"/>
</dbReference>
<proteinExistence type="inferred from homology"/>
<keyword evidence="9" id="KW-1185">Reference proteome</keyword>